<evidence type="ECO:0000256" key="10">
    <source>
        <dbReference type="SAM" id="MobiDB-lite"/>
    </source>
</evidence>
<dbReference type="PANTHER" id="PTHR12428">
    <property type="entry name" value="OXA1"/>
    <property type="match status" value="1"/>
</dbReference>
<accession>E5AEB9</accession>
<dbReference type="Proteomes" id="UP000002668">
    <property type="component" value="Genome"/>
</dbReference>
<dbReference type="AlphaFoldDB" id="E5AEB9"/>
<feature type="domain" description="Membrane insertase YidC/Oxa/ALB C-terminal" evidence="12">
    <location>
        <begin position="255"/>
        <end position="449"/>
    </location>
</feature>
<dbReference type="InParanoid" id="E5AEB9"/>
<dbReference type="OrthoDB" id="2148490at2759"/>
<dbReference type="FunCoup" id="E5AEB9">
    <property type="interactions" value="547"/>
</dbReference>
<dbReference type="GO" id="GO:0032979">
    <property type="term" value="P:protein insertion into mitochondrial inner membrane from matrix"/>
    <property type="evidence" value="ECO:0007669"/>
    <property type="project" value="TreeGrafter"/>
</dbReference>
<evidence type="ECO:0000256" key="7">
    <source>
        <dbReference type="ARBA" id="ARBA00023128"/>
    </source>
</evidence>
<evidence type="ECO:0000256" key="4">
    <source>
        <dbReference type="ARBA" id="ARBA00022792"/>
    </source>
</evidence>
<feature type="region of interest" description="Disordered" evidence="10">
    <location>
        <begin position="507"/>
        <end position="536"/>
    </location>
</feature>
<evidence type="ECO:0000313" key="13">
    <source>
        <dbReference type="EMBL" id="CBY01558.1"/>
    </source>
</evidence>
<evidence type="ECO:0000256" key="2">
    <source>
        <dbReference type="ARBA" id="ARBA00009877"/>
    </source>
</evidence>
<dbReference type="VEuPathDB" id="FungiDB:LEMA_P003450.1"/>
<dbReference type="InterPro" id="IPR028055">
    <property type="entry name" value="YidC/Oxa/ALB_C"/>
</dbReference>
<evidence type="ECO:0000256" key="1">
    <source>
        <dbReference type="ARBA" id="ARBA00004448"/>
    </source>
</evidence>
<organism evidence="13 14">
    <name type="scientific">Leptosphaeria maculans (strain JN3 / isolate v23.1.3 / race Av1-4-5-6-7-8)</name>
    <name type="common">Blackleg fungus</name>
    <name type="synonym">Phoma lingam</name>
    <dbReference type="NCBI Taxonomy" id="985895"/>
    <lineage>
        <taxon>Eukaryota</taxon>
        <taxon>Fungi</taxon>
        <taxon>Dikarya</taxon>
        <taxon>Ascomycota</taxon>
        <taxon>Pezizomycotina</taxon>
        <taxon>Dothideomycetes</taxon>
        <taxon>Pleosporomycetidae</taxon>
        <taxon>Pleosporales</taxon>
        <taxon>Pleosporineae</taxon>
        <taxon>Leptosphaeriaceae</taxon>
        <taxon>Plenodomus</taxon>
        <taxon>Plenodomus lingam/Leptosphaeria maculans species complex</taxon>
    </lineage>
</organism>
<reference evidence="14" key="1">
    <citation type="journal article" date="2011" name="Nat. Commun.">
        <title>Effector diversification within compartments of the Leptosphaeria maculans genome affected by Repeat-Induced Point mutations.</title>
        <authorList>
            <person name="Rouxel T."/>
            <person name="Grandaubert J."/>
            <person name="Hane J.K."/>
            <person name="Hoede C."/>
            <person name="van de Wouw A.P."/>
            <person name="Couloux A."/>
            <person name="Dominguez V."/>
            <person name="Anthouard V."/>
            <person name="Bally P."/>
            <person name="Bourras S."/>
            <person name="Cozijnsen A.J."/>
            <person name="Ciuffetti L.M."/>
            <person name="Degrave A."/>
            <person name="Dilmaghani A."/>
            <person name="Duret L."/>
            <person name="Fudal I."/>
            <person name="Goodwin S.B."/>
            <person name="Gout L."/>
            <person name="Glaser N."/>
            <person name="Linglin J."/>
            <person name="Kema G.H.J."/>
            <person name="Lapalu N."/>
            <person name="Lawrence C.B."/>
            <person name="May K."/>
            <person name="Meyer M."/>
            <person name="Ollivier B."/>
            <person name="Poulain J."/>
            <person name="Schoch C.L."/>
            <person name="Simon A."/>
            <person name="Spatafora J.W."/>
            <person name="Stachowiak A."/>
            <person name="Turgeon B.G."/>
            <person name="Tyler B.M."/>
            <person name="Vincent D."/>
            <person name="Weissenbach J."/>
            <person name="Amselem J."/>
            <person name="Quesneville H."/>
            <person name="Oliver R.P."/>
            <person name="Wincker P."/>
            <person name="Balesdent M.-H."/>
            <person name="Howlett B.J."/>
        </authorList>
    </citation>
    <scope>NUCLEOTIDE SEQUENCE [LARGE SCALE GENOMIC DNA]</scope>
    <source>
        <strain evidence="14">JN3 / isolate v23.1.3 / race Av1-4-5-6-7-8</strain>
    </source>
</reference>
<feature type="transmembrane region" description="Helical" evidence="11">
    <location>
        <begin position="376"/>
        <end position="392"/>
    </location>
</feature>
<comment type="similarity">
    <text evidence="2 9">Belongs to the OXA1/ALB3/YidC family.</text>
</comment>
<dbReference type="GO" id="GO:0005743">
    <property type="term" value="C:mitochondrial inner membrane"/>
    <property type="evidence" value="ECO:0007669"/>
    <property type="project" value="UniProtKB-SubCell"/>
</dbReference>
<dbReference type="GO" id="GO:0032977">
    <property type="term" value="F:membrane insertase activity"/>
    <property type="evidence" value="ECO:0007669"/>
    <property type="project" value="InterPro"/>
</dbReference>
<dbReference type="CDD" id="cd20069">
    <property type="entry name" value="5TM_Oxa1-like"/>
    <property type="match status" value="1"/>
</dbReference>
<keyword evidence="7" id="KW-0496">Mitochondrion</keyword>
<evidence type="ECO:0000256" key="8">
    <source>
        <dbReference type="ARBA" id="ARBA00023136"/>
    </source>
</evidence>
<protein>
    <submittedName>
        <fullName evidence="13">Similar to mitochondrial export translocase Oxa1</fullName>
    </submittedName>
</protein>
<evidence type="ECO:0000256" key="3">
    <source>
        <dbReference type="ARBA" id="ARBA00022692"/>
    </source>
</evidence>
<feature type="transmembrane region" description="Helical" evidence="11">
    <location>
        <begin position="404"/>
        <end position="425"/>
    </location>
</feature>
<evidence type="ECO:0000256" key="11">
    <source>
        <dbReference type="SAM" id="Phobius"/>
    </source>
</evidence>
<dbReference type="InterPro" id="IPR001708">
    <property type="entry name" value="YidC/ALB3/OXA1/COX18"/>
</dbReference>
<comment type="subcellular location">
    <subcellularLocation>
        <location evidence="9">Membrane</location>
        <topology evidence="9">Multi-pass membrane protein</topology>
    </subcellularLocation>
    <subcellularLocation>
        <location evidence="1">Mitochondrion inner membrane</location>
        <topology evidence="1">Multi-pass membrane protein</topology>
    </subcellularLocation>
</comment>
<feature type="region of interest" description="Disordered" evidence="10">
    <location>
        <begin position="1"/>
        <end position="23"/>
    </location>
</feature>
<keyword evidence="3 9" id="KW-0812">Transmembrane</keyword>
<evidence type="ECO:0000256" key="6">
    <source>
        <dbReference type="ARBA" id="ARBA00022989"/>
    </source>
</evidence>
<keyword evidence="4" id="KW-0999">Mitochondrion inner membrane</keyword>
<evidence type="ECO:0000259" key="12">
    <source>
        <dbReference type="Pfam" id="PF02096"/>
    </source>
</evidence>
<feature type="transmembrane region" description="Helical" evidence="11">
    <location>
        <begin position="246"/>
        <end position="266"/>
    </location>
</feature>
<feature type="transmembrane region" description="Helical" evidence="11">
    <location>
        <begin position="324"/>
        <end position="343"/>
    </location>
</feature>
<dbReference type="STRING" id="985895.E5AEB9"/>
<dbReference type="EMBL" id="FP929139">
    <property type="protein sequence ID" value="CBY01558.1"/>
    <property type="molecule type" value="Genomic_DNA"/>
</dbReference>
<proteinExistence type="inferred from homology"/>
<gene>
    <name evidence="13" type="ORF">LEMA_P003450.1</name>
</gene>
<name>E5AEB9_LEPMJ</name>
<dbReference type="Pfam" id="PF02096">
    <property type="entry name" value="60KD_IMP"/>
    <property type="match status" value="1"/>
</dbReference>
<keyword evidence="5" id="KW-0809">Transit peptide</keyword>
<feature type="transmembrane region" description="Helical" evidence="11">
    <location>
        <begin position="431"/>
        <end position="449"/>
    </location>
</feature>
<keyword evidence="14" id="KW-1185">Reference proteome</keyword>
<dbReference type="PANTHER" id="PTHR12428:SF66">
    <property type="entry name" value="MITOCHONDRIAL INNER MEMBRANE PROTEIN OXA1L"/>
    <property type="match status" value="1"/>
</dbReference>
<evidence type="ECO:0000256" key="5">
    <source>
        <dbReference type="ARBA" id="ARBA00022946"/>
    </source>
</evidence>
<dbReference type="eggNOG" id="KOG1239">
    <property type="taxonomic scope" value="Eukaryota"/>
</dbReference>
<sequence length="606" mass="66857">MASDDMEHAMHARPSRDDQPSPCCLVEGCGPPNSLFPWRPRDSQSHFAPMHPDSTIQYSSLHRTAALSTTPNPLYRRSPLQSASWRTGAIPSSHKVFTASSVRYGSWYAPWSWGKSSAPASEATSTAAAASSGSSTELVPIAEYSNRPASEFAAQHASSQTQSAVTTSTPEIAPAAIDQAAVVDSTSNMTADTDPVDSLLLPDLPDLPPTAVIDPTKLIDHVGQLKELGLDYGWGVTTVFERMIEYMYLTTGLGWGASIVLACVAVRSLTFYFQVRNSDKMAVMASMKPITQPLQEKLEAAIARGDDQQANIVRMQQSQVLKPYVGSMASMGGFMVAQAWIGFCAFRCLRAMGQLPVPGMNQDGFLWFADLTMRDPYFILPATTSAIMYFVFKKGGETGITQSPNGAVTSKIMSGLAVFVGLITAFQPAGLQIYFLVSGIFGAVTGWLLRQNWFRHKIGIHLIPDAQQTERNTQIVSREMAEAKKPVAKLRYQAPTLSTSSIKIKPGTPVPAYMRREPVRSPADGPPSRDYDFEEGAAGKPLKEKLDYYRRNYRLSYVARRMAQGFEKTMRSYGLGGKKVDVAEERRKKKAQEWEIERRRRFENRK</sequence>
<evidence type="ECO:0000256" key="9">
    <source>
        <dbReference type="RuleBase" id="RU003945"/>
    </source>
</evidence>
<keyword evidence="6 11" id="KW-1133">Transmembrane helix</keyword>
<dbReference type="OMA" id="GSWYAPW"/>
<dbReference type="HOGENOM" id="CLU_033266_0_0_1"/>
<keyword evidence="8 11" id="KW-0472">Membrane</keyword>
<feature type="compositionally biased region" description="Basic and acidic residues" evidence="10">
    <location>
        <begin position="1"/>
        <end position="19"/>
    </location>
</feature>
<evidence type="ECO:0000313" key="14">
    <source>
        <dbReference type="Proteomes" id="UP000002668"/>
    </source>
</evidence>